<gene>
    <name evidence="4" type="ORF">H8B09_04100</name>
</gene>
<feature type="domain" description="Alpha/beta hydrolase fold-3" evidence="3">
    <location>
        <begin position="75"/>
        <end position="277"/>
    </location>
</feature>
<dbReference type="EMBL" id="JACXZA010000001">
    <property type="protein sequence ID" value="MBD3917925.1"/>
    <property type="molecule type" value="Genomic_DNA"/>
</dbReference>
<keyword evidence="2 4" id="KW-0378">Hydrolase</keyword>
<dbReference type="PROSITE" id="PS01173">
    <property type="entry name" value="LIPASE_GDXG_HIS"/>
    <property type="match status" value="1"/>
</dbReference>
<evidence type="ECO:0000256" key="1">
    <source>
        <dbReference type="ARBA" id="ARBA00010515"/>
    </source>
</evidence>
<dbReference type="Pfam" id="PF07859">
    <property type="entry name" value="Abhydrolase_3"/>
    <property type="match status" value="1"/>
</dbReference>
<accession>A0ABR8MSW3</accession>
<reference evidence="4 5" key="1">
    <citation type="submission" date="2020-09" db="EMBL/GenBank/DDBJ databases">
        <title>Paenibacillus sp. strain PR3 16S rRNA gene Genome sequencing and assembly.</title>
        <authorList>
            <person name="Kim J."/>
        </authorList>
    </citation>
    <scope>NUCLEOTIDE SEQUENCE [LARGE SCALE GENOMIC DNA]</scope>
    <source>
        <strain evidence="4 5">PR3</strain>
    </source>
</reference>
<dbReference type="PANTHER" id="PTHR48081">
    <property type="entry name" value="AB HYDROLASE SUPERFAMILY PROTEIN C4A8.06C"/>
    <property type="match status" value="1"/>
</dbReference>
<evidence type="ECO:0000313" key="4">
    <source>
        <dbReference type="EMBL" id="MBD3917925.1"/>
    </source>
</evidence>
<dbReference type="RefSeq" id="WP_191202179.1">
    <property type="nucleotide sequence ID" value="NZ_JACXZA010000001.1"/>
</dbReference>
<dbReference type="Proteomes" id="UP000609346">
    <property type="component" value="Unassembled WGS sequence"/>
</dbReference>
<evidence type="ECO:0000259" key="3">
    <source>
        <dbReference type="Pfam" id="PF07859"/>
    </source>
</evidence>
<dbReference type="GO" id="GO:0016787">
    <property type="term" value="F:hydrolase activity"/>
    <property type="evidence" value="ECO:0007669"/>
    <property type="project" value="UniProtKB-KW"/>
</dbReference>
<comment type="caution">
    <text evidence="4">The sequence shown here is derived from an EMBL/GenBank/DDBJ whole genome shotgun (WGS) entry which is preliminary data.</text>
</comment>
<dbReference type="Gene3D" id="3.40.50.1820">
    <property type="entry name" value="alpha/beta hydrolase"/>
    <property type="match status" value="1"/>
</dbReference>
<keyword evidence="5" id="KW-1185">Reference proteome</keyword>
<dbReference type="InterPro" id="IPR002168">
    <property type="entry name" value="Lipase_GDXG_HIS_AS"/>
</dbReference>
<evidence type="ECO:0000256" key="2">
    <source>
        <dbReference type="ARBA" id="ARBA00022801"/>
    </source>
</evidence>
<proteinExistence type="inferred from homology"/>
<dbReference type="SUPFAM" id="SSF53474">
    <property type="entry name" value="alpha/beta-Hydrolases"/>
    <property type="match status" value="1"/>
</dbReference>
<organism evidence="4 5">
    <name type="scientific">Paenibacillus terricola</name>
    <dbReference type="NCBI Taxonomy" id="2763503"/>
    <lineage>
        <taxon>Bacteria</taxon>
        <taxon>Bacillati</taxon>
        <taxon>Bacillota</taxon>
        <taxon>Bacilli</taxon>
        <taxon>Bacillales</taxon>
        <taxon>Paenibacillaceae</taxon>
        <taxon>Paenibacillus</taxon>
    </lineage>
</organism>
<dbReference type="PANTHER" id="PTHR48081:SF30">
    <property type="entry name" value="ACETYL-HYDROLASE LIPR-RELATED"/>
    <property type="match status" value="1"/>
</dbReference>
<dbReference type="InterPro" id="IPR013094">
    <property type="entry name" value="AB_hydrolase_3"/>
</dbReference>
<protein>
    <submittedName>
        <fullName evidence="4">Alpha/beta hydrolase</fullName>
    </submittedName>
</protein>
<name>A0ABR8MSW3_9BACL</name>
<dbReference type="InterPro" id="IPR050300">
    <property type="entry name" value="GDXG_lipolytic_enzyme"/>
</dbReference>
<dbReference type="InterPro" id="IPR029058">
    <property type="entry name" value="AB_hydrolase_fold"/>
</dbReference>
<evidence type="ECO:0000313" key="5">
    <source>
        <dbReference type="Proteomes" id="UP000609346"/>
    </source>
</evidence>
<comment type="similarity">
    <text evidence="1">Belongs to the 'GDXG' lipolytic enzyme family.</text>
</comment>
<sequence length="309" mass="33600">MQRSTREHIEGVKQFLRQMGSVQPMSVEEARSQQAAALASLPRLTETIVHPVHAAGMRAEWVSTPNVSANEPGVVLYMHGGAFMTGTCDTHRDLAARIAQASGKRVLVFEYRLAPEHLFPAANEDCIAAYRWLLQEGVQPENIVFGGESVGGYLALATLLSLRDAGEPLPAAAFLLSPHTDFIHYDSETYESNVEADPLGSRDTSRQCAKLYTGQEVSVDPLLYPVGAELKGLPPLLVHAGGDEVLLGECQRLVQRAQAAGVDAEIEVWEHMWCAFQLMAGIMPEGVESIEQIGQFVQHHLCIGGESST</sequence>